<dbReference type="Pfam" id="PF03609">
    <property type="entry name" value="EII-Sor"/>
    <property type="match status" value="1"/>
</dbReference>
<dbReference type="RefSeq" id="WP_153972306.1">
    <property type="nucleotide sequence ID" value="NZ_JACRWE010000004.1"/>
</dbReference>
<feature type="transmembrane region" description="Helical" evidence="9">
    <location>
        <begin position="74"/>
        <end position="92"/>
    </location>
</feature>
<sequence>MDLSFGQIALILIVTMIAAIDQFNFLESIYRPIVIGPIIGAIMGDLQTGLMIGASYELMMIGAMPVGGAQPPNAVIGGIMATVFGISLKLDVAAALPLAIPFALLGQYAVTALFTVVSPLMVKAEKYAEEANPSGIVRLNYLTMGLLAVLFAVIVLAGLVAGSAIGKQLSETIPVWVFAGLGAAGKMMPALGFGMLLRVMYSKELAMFLFVGFVFVAYMQLPLLAVAFIGVAVAVYDFQMNTRNVPHVKEADTDGI</sequence>
<protein>
    <submittedName>
        <fullName evidence="10">PTS sugar transporter subunit IIC</fullName>
    </submittedName>
</protein>
<comment type="subcellular location">
    <subcellularLocation>
        <location evidence="1">Cell membrane</location>
        <topology evidence="1">Multi-pass membrane protein</topology>
    </subcellularLocation>
</comment>
<dbReference type="InterPro" id="IPR004700">
    <property type="entry name" value="PTS_IIC_man"/>
</dbReference>
<keyword evidence="6 9" id="KW-0812">Transmembrane</keyword>
<feature type="transmembrane region" description="Helical" evidence="9">
    <location>
        <begin position="208"/>
        <end position="236"/>
    </location>
</feature>
<evidence type="ECO:0000313" key="11">
    <source>
        <dbReference type="Proteomes" id="UP000609849"/>
    </source>
</evidence>
<keyword evidence="5" id="KW-0598">Phosphotransferase system</keyword>
<feature type="transmembrane region" description="Helical" evidence="9">
    <location>
        <begin position="141"/>
        <end position="161"/>
    </location>
</feature>
<evidence type="ECO:0000256" key="2">
    <source>
        <dbReference type="ARBA" id="ARBA00022448"/>
    </source>
</evidence>
<evidence type="ECO:0000256" key="7">
    <source>
        <dbReference type="ARBA" id="ARBA00022989"/>
    </source>
</evidence>
<keyword evidence="7 9" id="KW-1133">Transmembrane helix</keyword>
<dbReference type="Proteomes" id="UP000609849">
    <property type="component" value="Unassembled WGS sequence"/>
</dbReference>
<evidence type="ECO:0000256" key="4">
    <source>
        <dbReference type="ARBA" id="ARBA00022597"/>
    </source>
</evidence>
<dbReference type="InterPro" id="IPR050303">
    <property type="entry name" value="GatZ_KbaZ_carbometab"/>
</dbReference>
<dbReference type="PANTHER" id="PTHR32502:SF8">
    <property type="entry name" value="N-ACETYLGALACTOSAMINE PERMEASE IIC COMPONENT 1"/>
    <property type="match status" value="1"/>
</dbReference>
<organism evidence="10 11">
    <name type="scientific">Romboutsia faecis</name>
    <dbReference type="NCBI Taxonomy" id="2764597"/>
    <lineage>
        <taxon>Bacteria</taxon>
        <taxon>Bacillati</taxon>
        <taxon>Bacillota</taxon>
        <taxon>Clostridia</taxon>
        <taxon>Peptostreptococcales</taxon>
        <taxon>Peptostreptococcaceae</taxon>
        <taxon>Romboutsia</taxon>
    </lineage>
</organism>
<feature type="transmembrane region" description="Helical" evidence="9">
    <location>
        <begin position="173"/>
        <end position="196"/>
    </location>
</feature>
<keyword evidence="8 9" id="KW-0472">Membrane</keyword>
<evidence type="ECO:0000313" key="10">
    <source>
        <dbReference type="EMBL" id="MBC5996951.1"/>
    </source>
</evidence>
<evidence type="ECO:0000256" key="6">
    <source>
        <dbReference type="ARBA" id="ARBA00022692"/>
    </source>
</evidence>
<dbReference type="EMBL" id="JACRWE010000004">
    <property type="protein sequence ID" value="MBC5996951.1"/>
    <property type="molecule type" value="Genomic_DNA"/>
</dbReference>
<keyword evidence="2" id="KW-0813">Transport</keyword>
<accession>A0ABR7JQR4</accession>
<keyword evidence="4 10" id="KW-0762">Sugar transport</keyword>
<gene>
    <name evidence="10" type="ORF">H8923_09275</name>
</gene>
<evidence type="ECO:0000256" key="9">
    <source>
        <dbReference type="SAM" id="Phobius"/>
    </source>
</evidence>
<evidence type="ECO:0000256" key="3">
    <source>
        <dbReference type="ARBA" id="ARBA00022475"/>
    </source>
</evidence>
<proteinExistence type="predicted"/>
<reference evidence="10 11" key="1">
    <citation type="submission" date="2020-08" db="EMBL/GenBank/DDBJ databases">
        <authorList>
            <person name="Liu C."/>
            <person name="Sun Q."/>
        </authorList>
    </citation>
    <scope>NUCLEOTIDE SEQUENCE [LARGE SCALE GENOMIC DNA]</scope>
    <source>
        <strain evidence="10 11">NSJ-18</strain>
    </source>
</reference>
<name>A0ABR7JQR4_9FIRM</name>
<evidence type="ECO:0000256" key="1">
    <source>
        <dbReference type="ARBA" id="ARBA00004651"/>
    </source>
</evidence>
<evidence type="ECO:0000256" key="5">
    <source>
        <dbReference type="ARBA" id="ARBA00022683"/>
    </source>
</evidence>
<keyword evidence="3" id="KW-1003">Cell membrane</keyword>
<feature type="transmembrane region" description="Helical" evidence="9">
    <location>
        <begin position="29"/>
        <end position="53"/>
    </location>
</feature>
<keyword evidence="11" id="KW-1185">Reference proteome</keyword>
<evidence type="ECO:0000256" key="8">
    <source>
        <dbReference type="ARBA" id="ARBA00023136"/>
    </source>
</evidence>
<dbReference type="PANTHER" id="PTHR32502">
    <property type="entry name" value="N-ACETYLGALACTOSAMINE PERMEASE II COMPONENT-RELATED"/>
    <property type="match status" value="1"/>
</dbReference>
<comment type="caution">
    <text evidence="10">The sequence shown here is derived from an EMBL/GenBank/DDBJ whole genome shotgun (WGS) entry which is preliminary data.</text>
</comment>
<dbReference type="PROSITE" id="PS51106">
    <property type="entry name" value="PTS_EIIC_TYPE_4"/>
    <property type="match status" value="1"/>
</dbReference>
<feature type="transmembrane region" description="Helical" evidence="9">
    <location>
        <begin position="98"/>
        <end position="120"/>
    </location>
</feature>